<dbReference type="PANTHER" id="PTHR46806:SF6">
    <property type="entry name" value="DISCOIDIN, CUB AND LCCL DOMAIN CONTAINING 1"/>
    <property type="match status" value="1"/>
</dbReference>
<keyword evidence="6 10" id="KW-0472">Membrane</keyword>
<dbReference type="InterPro" id="IPR004043">
    <property type="entry name" value="LCCL"/>
</dbReference>
<feature type="disulfide bond" evidence="8">
    <location>
        <begin position="69"/>
        <end position="96"/>
    </location>
</feature>
<dbReference type="Gene3D" id="2.170.130.20">
    <property type="entry name" value="LCCL-like domain"/>
    <property type="match status" value="1"/>
</dbReference>
<dbReference type="InterPro" id="IPR000859">
    <property type="entry name" value="CUB_dom"/>
</dbReference>
<dbReference type="InterPro" id="IPR035914">
    <property type="entry name" value="Sperma_CUB_dom_sf"/>
</dbReference>
<feature type="domain" description="F5/8 type C" evidence="12">
    <location>
        <begin position="268"/>
        <end position="427"/>
    </location>
</feature>
<dbReference type="PROSITE" id="PS01180">
    <property type="entry name" value="CUB"/>
    <property type="match status" value="1"/>
</dbReference>
<comment type="caution">
    <text evidence="8">Lacks conserved residue(s) required for the propagation of feature annotation.</text>
</comment>
<dbReference type="Pfam" id="PF00754">
    <property type="entry name" value="F5_F8_type_C"/>
    <property type="match status" value="1"/>
</dbReference>
<dbReference type="SUPFAM" id="SSF49854">
    <property type="entry name" value="Spermadhesin, CUB domain"/>
    <property type="match status" value="1"/>
</dbReference>
<feature type="domain" description="CUB" evidence="11">
    <location>
        <begin position="69"/>
        <end position="182"/>
    </location>
</feature>
<evidence type="ECO:0000313" key="14">
    <source>
        <dbReference type="EMBL" id="KAI2655070.1"/>
    </source>
</evidence>
<dbReference type="Gene3D" id="3.40.50.300">
    <property type="entry name" value="P-loop containing nucleotide triphosphate hydrolases"/>
    <property type="match status" value="1"/>
</dbReference>
<keyword evidence="2" id="KW-0597">Phosphoprotein</keyword>
<evidence type="ECO:0000259" key="12">
    <source>
        <dbReference type="PROSITE" id="PS50022"/>
    </source>
</evidence>
<proteinExistence type="predicted"/>
<evidence type="ECO:0000313" key="15">
    <source>
        <dbReference type="Proteomes" id="UP000830375"/>
    </source>
</evidence>
<evidence type="ECO:0000256" key="4">
    <source>
        <dbReference type="ARBA" id="ARBA00022741"/>
    </source>
</evidence>
<evidence type="ECO:0000256" key="2">
    <source>
        <dbReference type="ARBA" id="ARBA00022553"/>
    </source>
</evidence>
<sequence>MDCAEFYLIHEKCGRIMKSSSHTQRRDIPEETMHARYGALWNTKEFSRIWLILSIEALVLVCGQKGNGCGHTVLSPTSGTLTSLNFPGTYPNHTQCEWSLRVPKGQTLLLTFGDFDLERSQDCISGSLTITDTSGATRVGPLCGQLSSTNKNMSVSTNEVTVRFISGTHRSGRGFVMSYSTNQHSELISCLHRGTHFSSQQISAFCPAGCKGVTGEIWGWQGQGYRDTSVLCKAAIHAGVISDSLGGIINVSLQRGITLYESNFANGVLSKTGSLSDKRLVFHRECDRELKVVAYNTSSVWEEVNRLGQRVSWSPGHEGSQWAASSGDQQPWMEIELWNRSSVTGIITKGTPHYYIESYTLMFSKDRKNWKVYKAASSKEKKVFEAHSDGHVTVLNSLVPPVVARYLLLKPQKWNIRASALVQVLGCPSAPLRPRSPGDELNTEKAVVTEIVPLDTLPTEGPVITRSSGPSQAVILVAGMVLGAALCVGCLLAGLIWWKRKRNAQIKKCCVDQGCQGFHGKKLPCTNPELVSYPLVRNIHDALPNPPLNDYAEPDVVPGGQMMGLTFRPPIEEGYTVPFSLNHYDTPGQLPEYADPLPPEPEYATPFSDIPTDSTLDSRQNKPVCRSTQGTRAELSKQQYDCPAHRVISNGLSGLVFKDPGAMSAVMNGTKCLYSFKIVMIGEDNVGKSCMLYRYINGSFPETINCTMGADFTRHILEVEPGVRVQLQIWDTTGNKAFWNHQLVQFYIAQSAGCLLVFDLGNRETFSFIKRQYTEVCNTVNPYTVLFVLVGHKCDITEREVNHEEVEQFASELGAPYIETSARTGHNVAEAFELLTQRIYQGYLSGEVRLHESWGKIHENKTNKDEPTENGKCCVS</sequence>
<dbReference type="PROSITE" id="PS50022">
    <property type="entry name" value="FA58C_3"/>
    <property type="match status" value="1"/>
</dbReference>
<dbReference type="InterPro" id="IPR008979">
    <property type="entry name" value="Galactose-bd-like_sf"/>
</dbReference>
<accession>A0ABQ8LWT1</accession>
<dbReference type="SMART" id="SM00042">
    <property type="entry name" value="CUB"/>
    <property type="match status" value="1"/>
</dbReference>
<keyword evidence="7 8" id="KW-1015">Disulfide bond</keyword>
<dbReference type="InterPro" id="IPR000421">
    <property type="entry name" value="FA58C"/>
</dbReference>
<feature type="domain" description="LCCL" evidence="13">
    <location>
        <begin position="184"/>
        <end position="280"/>
    </location>
</feature>
<evidence type="ECO:0000256" key="8">
    <source>
        <dbReference type="PROSITE-ProRule" id="PRU00059"/>
    </source>
</evidence>
<dbReference type="Pfam" id="PF03815">
    <property type="entry name" value="LCCL"/>
    <property type="match status" value="1"/>
</dbReference>
<dbReference type="CDD" id="cd00041">
    <property type="entry name" value="CUB"/>
    <property type="match status" value="1"/>
</dbReference>
<organism evidence="14 15">
    <name type="scientific">Labeo rohita</name>
    <name type="common">Indian major carp</name>
    <name type="synonym">Cyprinus rohita</name>
    <dbReference type="NCBI Taxonomy" id="84645"/>
    <lineage>
        <taxon>Eukaryota</taxon>
        <taxon>Metazoa</taxon>
        <taxon>Chordata</taxon>
        <taxon>Craniata</taxon>
        <taxon>Vertebrata</taxon>
        <taxon>Euteleostomi</taxon>
        <taxon>Actinopterygii</taxon>
        <taxon>Neopterygii</taxon>
        <taxon>Teleostei</taxon>
        <taxon>Ostariophysi</taxon>
        <taxon>Cypriniformes</taxon>
        <taxon>Cyprinidae</taxon>
        <taxon>Labeoninae</taxon>
        <taxon>Labeonini</taxon>
        <taxon>Labeo</taxon>
    </lineage>
</organism>
<comment type="caution">
    <text evidence="14">The sequence shown here is derived from an EMBL/GenBank/DDBJ whole genome shotgun (WGS) entry which is preliminary data.</text>
</comment>
<reference evidence="14 15" key="1">
    <citation type="submission" date="2022-01" db="EMBL/GenBank/DDBJ databases">
        <title>A high-quality chromosome-level genome assembly of rohu carp, Labeo rohita.</title>
        <authorList>
            <person name="Arick M.A. II"/>
            <person name="Hsu C.-Y."/>
            <person name="Magbanua Z."/>
            <person name="Pechanova O."/>
            <person name="Grover C."/>
            <person name="Miller E."/>
            <person name="Thrash A."/>
            <person name="Ezzel L."/>
            <person name="Alam S."/>
            <person name="Benzie J."/>
            <person name="Hamilton M."/>
            <person name="Karsi A."/>
            <person name="Lawrence M.L."/>
            <person name="Peterson D.G."/>
        </authorList>
    </citation>
    <scope>NUCLEOTIDE SEQUENCE [LARGE SCALE GENOMIC DNA]</scope>
    <source>
        <strain evidence="15">BAU-BD-2019</strain>
        <tissue evidence="14">Blood</tissue>
    </source>
</reference>
<dbReference type="EMBL" id="JACTAM010000016">
    <property type="protein sequence ID" value="KAI2655070.1"/>
    <property type="molecule type" value="Genomic_DNA"/>
</dbReference>
<dbReference type="SMART" id="SM00174">
    <property type="entry name" value="RHO"/>
    <property type="match status" value="1"/>
</dbReference>
<protein>
    <submittedName>
        <fullName evidence="14">Discoidin, CUB and LCCL domain-containing protein 1</fullName>
    </submittedName>
</protein>
<dbReference type="InterPro" id="IPR005225">
    <property type="entry name" value="Small_GTP-bd"/>
</dbReference>
<dbReference type="SMART" id="SM00173">
    <property type="entry name" value="RAS"/>
    <property type="match status" value="1"/>
</dbReference>
<evidence type="ECO:0000256" key="3">
    <source>
        <dbReference type="ARBA" id="ARBA00022692"/>
    </source>
</evidence>
<dbReference type="SUPFAM" id="SSF49785">
    <property type="entry name" value="Galactose-binding domain-like"/>
    <property type="match status" value="1"/>
</dbReference>
<evidence type="ECO:0000256" key="5">
    <source>
        <dbReference type="ARBA" id="ARBA00022989"/>
    </source>
</evidence>
<dbReference type="PROSITE" id="PS51419">
    <property type="entry name" value="RAB"/>
    <property type="match status" value="1"/>
</dbReference>
<keyword evidence="5 10" id="KW-1133">Transmembrane helix</keyword>
<evidence type="ECO:0000256" key="1">
    <source>
        <dbReference type="ARBA" id="ARBA00004479"/>
    </source>
</evidence>
<dbReference type="InterPro" id="IPR001806">
    <property type="entry name" value="Small_GTPase"/>
</dbReference>
<dbReference type="Gene3D" id="2.60.120.290">
    <property type="entry name" value="Spermadhesin, CUB domain"/>
    <property type="match status" value="1"/>
</dbReference>
<keyword evidence="4" id="KW-0547">Nucleotide-binding</keyword>
<gene>
    <name evidence="14" type="ORF">H4Q32_017392</name>
</gene>
<dbReference type="SMART" id="SM00603">
    <property type="entry name" value="LCCL"/>
    <property type="match status" value="1"/>
</dbReference>
<dbReference type="Gene3D" id="2.60.120.260">
    <property type="entry name" value="Galactose-binding domain-like"/>
    <property type="match status" value="1"/>
</dbReference>
<dbReference type="PANTHER" id="PTHR46806">
    <property type="entry name" value="F5/8 TYPE C DOMAIN-CONTAINING PROTEIN"/>
    <property type="match status" value="1"/>
</dbReference>
<dbReference type="SUPFAM" id="SSF69848">
    <property type="entry name" value="LCCL domain"/>
    <property type="match status" value="1"/>
</dbReference>
<dbReference type="InterPro" id="IPR036609">
    <property type="entry name" value="LCCL_sf"/>
</dbReference>
<dbReference type="InterPro" id="IPR027417">
    <property type="entry name" value="P-loop_NTPase"/>
</dbReference>
<evidence type="ECO:0000256" key="10">
    <source>
        <dbReference type="SAM" id="Phobius"/>
    </source>
</evidence>
<dbReference type="NCBIfam" id="TIGR00231">
    <property type="entry name" value="small_GTP"/>
    <property type="match status" value="1"/>
</dbReference>
<evidence type="ECO:0000256" key="7">
    <source>
        <dbReference type="ARBA" id="ARBA00023157"/>
    </source>
</evidence>
<evidence type="ECO:0000256" key="6">
    <source>
        <dbReference type="ARBA" id="ARBA00023136"/>
    </source>
</evidence>
<dbReference type="SMART" id="SM00175">
    <property type="entry name" value="RAB"/>
    <property type="match status" value="1"/>
</dbReference>
<evidence type="ECO:0000259" key="11">
    <source>
        <dbReference type="PROSITE" id="PS01180"/>
    </source>
</evidence>
<keyword evidence="15" id="KW-1185">Reference proteome</keyword>
<feature type="region of interest" description="Disordered" evidence="9">
    <location>
        <begin position="611"/>
        <end position="630"/>
    </location>
</feature>
<name>A0ABQ8LWT1_LABRO</name>
<evidence type="ECO:0000256" key="9">
    <source>
        <dbReference type="SAM" id="MobiDB-lite"/>
    </source>
</evidence>
<dbReference type="Proteomes" id="UP000830375">
    <property type="component" value="Unassembled WGS sequence"/>
</dbReference>
<comment type="subcellular location">
    <subcellularLocation>
        <location evidence="1">Membrane</location>
        <topology evidence="1">Single-pass type I membrane protein</topology>
    </subcellularLocation>
</comment>
<dbReference type="PROSITE" id="PS51421">
    <property type="entry name" value="RAS"/>
    <property type="match status" value="1"/>
</dbReference>
<dbReference type="Pfam" id="PF00431">
    <property type="entry name" value="CUB"/>
    <property type="match status" value="1"/>
</dbReference>
<dbReference type="InterPro" id="IPR050633">
    <property type="entry name" value="Neuropilin_MCO_CoagFactor"/>
</dbReference>
<dbReference type="Pfam" id="PF00071">
    <property type="entry name" value="Ras"/>
    <property type="match status" value="1"/>
</dbReference>
<dbReference type="PROSITE" id="PS50820">
    <property type="entry name" value="LCCL"/>
    <property type="match status" value="1"/>
</dbReference>
<dbReference type="SUPFAM" id="SSF52540">
    <property type="entry name" value="P-loop containing nucleoside triphosphate hydrolases"/>
    <property type="match status" value="1"/>
</dbReference>
<feature type="transmembrane region" description="Helical" evidence="10">
    <location>
        <begin position="473"/>
        <end position="498"/>
    </location>
</feature>
<keyword evidence="3 10" id="KW-0812">Transmembrane</keyword>
<dbReference type="PRINTS" id="PR00449">
    <property type="entry name" value="RASTRNSFRMNG"/>
</dbReference>
<evidence type="ECO:0000259" key="13">
    <source>
        <dbReference type="PROSITE" id="PS50820"/>
    </source>
</evidence>